<evidence type="ECO:0000313" key="2">
    <source>
        <dbReference type="Proteomes" id="UP000557772"/>
    </source>
</evidence>
<dbReference type="InterPro" id="IPR019587">
    <property type="entry name" value="Polyketide_cyclase/dehydratase"/>
</dbReference>
<dbReference type="Pfam" id="PF10604">
    <property type="entry name" value="Polyketide_cyc2"/>
    <property type="match status" value="1"/>
</dbReference>
<dbReference type="Proteomes" id="UP000557772">
    <property type="component" value="Unassembled WGS sequence"/>
</dbReference>
<accession>A0A849ACG8</accession>
<proteinExistence type="predicted"/>
<protein>
    <submittedName>
        <fullName evidence="1">Polyketide cyclase</fullName>
    </submittedName>
</protein>
<reference evidence="1 2" key="1">
    <citation type="submission" date="2020-05" db="EMBL/GenBank/DDBJ databases">
        <title>Flexivirga sp. ID2601S isolated from air conditioner.</title>
        <authorList>
            <person name="Kim D.H."/>
        </authorList>
    </citation>
    <scope>NUCLEOTIDE SEQUENCE [LARGE SCALE GENOMIC DNA]</scope>
    <source>
        <strain evidence="1 2">ID2601S</strain>
    </source>
</reference>
<organism evidence="1 2">
    <name type="scientific">Flexivirga aerilata</name>
    <dbReference type="NCBI Taxonomy" id="1656889"/>
    <lineage>
        <taxon>Bacteria</taxon>
        <taxon>Bacillati</taxon>
        <taxon>Actinomycetota</taxon>
        <taxon>Actinomycetes</taxon>
        <taxon>Micrococcales</taxon>
        <taxon>Dermacoccaceae</taxon>
        <taxon>Flexivirga</taxon>
    </lineage>
</organism>
<dbReference type="SUPFAM" id="SSF55961">
    <property type="entry name" value="Bet v1-like"/>
    <property type="match status" value="1"/>
</dbReference>
<comment type="caution">
    <text evidence="1">The sequence shown here is derived from an EMBL/GenBank/DDBJ whole genome shotgun (WGS) entry which is preliminary data.</text>
</comment>
<dbReference type="RefSeq" id="WP_171151752.1">
    <property type="nucleotide sequence ID" value="NZ_JABENB010000001.1"/>
</dbReference>
<dbReference type="Gene3D" id="3.30.530.20">
    <property type="match status" value="1"/>
</dbReference>
<dbReference type="InterPro" id="IPR023393">
    <property type="entry name" value="START-like_dom_sf"/>
</dbReference>
<dbReference type="AlphaFoldDB" id="A0A849ACG8"/>
<keyword evidence="2" id="KW-1185">Reference proteome</keyword>
<gene>
    <name evidence="1" type="ORF">HJ588_02865</name>
</gene>
<name>A0A849ACG8_9MICO</name>
<sequence length="157" mass="17441">MTGRHFRFASTHRVAAPRDDVFAILAESETWDRWWPQIRSITAYDETRGAVHIRSVLPLTLRLELTSEVADRESGVLRASLAGDLIGWSQFVLTADGPAATLLAYTQEVDLMVDGLLGRVSTWRAMRPLLIANHAAMMRSGMRGLERAAAHPGQFRG</sequence>
<evidence type="ECO:0000313" key="1">
    <source>
        <dbReference type="EMBL" id="NNG38215.1"/>
    </source>
</evidence>
<dbReference type="EMBL" id="JABENB010000001">
    <property type="protein sequence ID" value="NNG38215.1"/>
    <property type="molecule type" value="Genomic_DNA"/>
</dbReference>